<keyword evidence="2" id="KW-1133">Transmembrane helix</keyword>
<protein>
    <submittedName>
        <fullName evidence="3">Uncharacterized protein</fullName>
    </submittedName>
</protein>
<accession>A0A5Q3Q4U3</accession>
<dbReference type="AlphaFoldDB" id="A0A5Q3Q4U3"/>
<keyword evidence="4" id="KW-1185">Reference proteome</keyword>
<dbReference type="Proteomes" id="UP000371041">
    <property type="component" value="Chromosome"/>
</dbReference>
<sequence length="225" mass="23479">MTDPEPSPSASPGEPAPEPETVPLDLLDRSMIRKRARNVGVVAIVLGCAFGGLVGLVAGPTGFFVGAAVVAVPVLLLAWSEARKTYWLRGGRLGVRAFGTRVVDLADAERLDVLVTDVRGARTVSLLASGPPKGKTLNIALATYAGTGGREQGVYSLRRLADALAATGHSHALVLSELLVAQLRSEARGDAAPERPLYRLASAAPQGRMAQRVPAQAVSRFVASL</sequence>
<evidence type="ECO:0000313" key="4">
    <source>
        <dbReference type="Proteomes" id="UP000371041"/>
    </source>
</evidence>
<feature type="compositionally biased region" description="Pro residues" evidence="1">
    <location>
        <begin position="1"/>
        <end position="20"/>
    </location>
</feature>
<feature type="region of interest" description="Disordered" evidence="1">
    <location>
        <begin position="1"/>
        <end position="22"/>
    </location>
</feature>
<dbReference type="EMBL" id="CP045929">
    <property type="protein sequence ID" value="QGK69641.1"/>
    <property type="molecule type" value="Genomic_DNA"/>
</dbReference>
<organism evidence="3 4">
    <name type="scientific">Allosaccharopolyspora coralli</name>
    <dbReference type="NCBI Taxonomy" id="2665642"/>
    <lineage>
        <taxon>Bacteria</taxon>
        <taxon>Bacillati</taxon>
        <taxon>Actinomycetota</taxon>
        <taxon>Actinomycetes</taxon>
        <taxon>Pseudonocardiales</taxon>
        <taxon>Pseudonocardiaceae</taxon>
        <taxon>Allosaccharopolyspora</taxon>
    </lineage>
</organism>
<keyword evidence="2" id="KW-0472">Membrane</keyword>
<reference evidence="4" key="1">
    <citation type="submission" date="2019-11" db="EMBL/GenBank/DDBJ databases">
        <title>The complete genome sequence of Saccharopolyspora sp. E2A.</title>
        <authorList>
            <person name="Zhang G."/>
        </authorList>
    </citation>
    <scope>NUCLEOTIDE SEQUENCE [LARGE SCALE GENOMIC DNA]</scope>
    <source>
        <strain evidence="4">E2A</strain>
    </source>
</reference>
<feature type="transmembrane region" description="Helical" evidence="2">
    <location>
        <begin position="39"/>
        <end position="57"/>
    </location>
</feature>
<name>A0A5Q3Q4U3_9PSEU</name>
<evidence type="ECO:0000256" key="1">
    <source>
        <dbReference type="SAM" id="MobiDB-lite"/>
    </source>
</evidence>
<keyword evidence="2" id="KW-0812">Transmembrane</keyword>
<evidence type="ECO:0000313" key="3">
    <source>
        <dbReference type="EMBL" id="QGK69641.1"/>
    </source>
</evidence>
<dbReference type="RefSeq" id="WP_154076235.1">
    <property type="nucleotide sequence ID" value="NZ_CP045929.1"/>
</dbReference>
<feature type="transmembrane region" description="Helical" evidence="2">
    <location>
        <begin position="63"/>
        <end position="82"/>
    </location>
</feature>
<evidence type="ECO:0000256" key="2">
    <source>
        <dbReference type="SAM" id="Phobius"/>
    </source>
</evidence>
<dbReference type="KEGG" id="sace:GIY23_09025"/>
<gene>
    <name evidence="3" type="ORF">GIY23_09025</name>
</gene>
<proteinExistence type="predicted"/>